<evidence type="ECO:0000256" key="3">
    <source>
        <dbReference type="ARBA" id="ARBA00022475"/>
    </source>
</evidence>
<keyword evidence="5 7" id="KW-1133">Transmembrane helix</keyword>
<evidence type="ECO:0000256" key="7">
    <source>
        <dbReference type="RuleBase" id="RU363032"/>
    </source>
</evidence>
<comment type="subcellular location">
    <subcellularLocation>
        <location evidence="1 7">Cell membrane</location>
        <topology evidence="1 7">Multi-pass membrane protein</topology>
    </subcellularLocation>
</comment>
<dbReference type="PANTHER" id="PTHR43163">
    <property type="entry name" value="DIPEPTIDE TRANSPORT SYSTEM PERMEASE PROTEIN DPPB-RELATED"/>
    <property type="match status" value="1"/>
</dbReference>
<comment type="similarity">
    <text evidence="7">Belongs to the binding-protein-dependent transport system permease family.</text>
</comment>
<organism evidence="9 10">
    <name type="scientific">Streptomyces halstedii</name>
    <dbReference type="NCBI Taxonomy" id="1944"/>
    <lineage>
        <taxon>Bacteria</taxon>
        <taxon>Bacillati</taxon>
        <taxon>Actinomycetota</taxon>
        <taxon>Actinomycetes</taxon>
        <taxon>Kitasatosporales</taxon>
        <taxon>Streptomycetaceae</taxon>
        <taxon>Streptomyces</taxon>
    </lineage>
</organism>
<evidence type="ECO:0000259" key="8">
    <source>
        <dbReference type="PROSITE" id="PS50928"/>
    </source>
</evidence>
<accession>A0ABS6U104</accession>
<comment type="caution">
    <text evidence="9">The sequence shown here is derived from an EMBL/GenBank/DDBJ whole genome shotgun (WGS) entry which is preliminary data.</text>
</comment>
<sequence>MTTTALPTVPDEYRAAAAARVRHTLGRILGVLARSVAIFVPVFLVATFVTFALRSLSGLSPARIQLGEDATPEAIQRIEAQWGLDRPFLVQYGDWITGVLHGELGTSWVNGADISTLIGLGLGVSLSIATFALLIGVVVGFALGTLAALRPTTLTDRAITGTVTVISVMPPFVVGIVLVAVLAVGLDLLPSAGYVPAEEGIGPWLAHITLPALALSCDVVADVARQLRTGLVAARGENYVTGAVVRGLSPRRIFLGHVLRNGIGPALATLGLKFPALVGASVVTEWIFGLQGFGRFANDSAQAGDVPAVQGVLVVSIVLVVSFNLIVNLVLARVTPAARRGM</sequence>
<keyword evidence="3" id="KW-1003">Cell membrane</keyword>
<keyword evidence="2 7" id="KW-0813">Transport</keyword>
<dbReference type="PANTHER" id="PTHR43163:SF3">
    <property type="entry name" value="PEPTIDE ABC TRANSPORTER PERMEASE PROTEIN"/>
    <property type="match status" value="1"/>
</dbReference>
<protein>
    <submittedName>
        <fullName evidence="9">ABC transporter permease</fullName>
    </submittedName>
</protein>
<feature type="transmembrane region" description="Helical" evidence="7">
    <location>
        <begin position="31"/>
        <end position="53"/>
    </location>
</feature>
<reference evidence="9 10" key="1">
    <citation type="submission" date="2021-07" db="EMBL/GenBank/DDBJ databases">
        <title>Sequencing Streptomyces halstedii LGO-A4 genome an citrus endophytic actinomycete.</title>
        <authorList>
            <person name="Samborskyy M."/>
            <person name="Scott N."/>
            <person name="Deglau R."/>
            <person name="Dickens S."/>
            <person name="Oliveira L.G."/>
        </authorList>
    </citation>
    <scope>NUCLEOTIDE SEQUENCE [LARGE SCALE GENOMIC DNA]</scope>
    <source>
        <strain evidence="9 10">LGO-A4</strain>
    </source>
</reference>
<dbReference type="Pfam" id="PF19300">
    <property type="entry name" value="BPD_transp_1_N"/>
    <property type="match status" value="1"/>
</dbReference>
<dbReference type="InterPro" id="IPR035906">
    <property type="entry name" value="MetI-like_sf"/>
</dbReference>
<keyword evidence="10" id="KW-1185">Reference proteome</keyword>
<dbReference type="EMBL" id="JAHUVW010000003">
    <property type="protein sequence ID" value="MBV7673884.1"/>
    <property type="molecule type" value="Genomic_DNA"/>
</dbReference>
<evidence type="ECO:0000313" key="9">
    <source>
        <dbReference type="EMBL" id="MBV7673884.1"/>
    </source>
</evidence>
<gene>
    <name evidence="9" type="ORF">STHAL_31045</name>
</gene>
<dbReference type="Proteomes" id="UP000735541">
    <property type="component" value="Unassembled WGS sequence"/>
</dbReference>
<dbReference type="Pfam" id="PF00528">
    <property type="entry name" value="BPD_transp_1"/>
    <property type="match status" value="1"/>
</dbReference>
<evidence type="ECO:0000256" key="2">
    <source>
        <dbReference type="ARBA" id="ARBA00022448"/>
    </source>
</evidence>
<dbReference type="InterPro" id="IPR000515">
    <property type="entry name" value="MetI-like"/>
</dbReference>
<evidence type="ECO:0000256" key="6">
    <source>
        <dbReference type="ARBA" id="ARBA00023136"/>
    </source>
</evidence>
<feature type="transmembrane region" description="Helical" evidence="7">
    <location>
        <begin position="161"/>
        <end position="184"/>
    </location>
</feature>
<evidence type="ECO:0000256" key="1">
    <source>
        <dbReference type="ARBA" id="ARBA00004651"/>
    </source>
</evidence>
<evidence type="ECO:0000256" key="5">
    <source>
        <dbReference type="ARBA" id="ARBA00022989"/>
    </source>
</evidence>
<feature type="transmembrane region" description="Helical" evidence="7">
    <location>
        <begin position="117"/>
        <end position="149"/>
    </location>
</feature>
<dbReference type="CDD" id="cd06261">
    <property type="entry name" value="TM_PBP2"/>
    <property type="match status" value="1"/>
</dbReference>
<name>A0ABS6U104_STRHA</name>
<dbReference type="SUPFAM" id="SSF161098">
    <property type="entry name" value="MetI-like"/>
    <property type="match status" value="1"/>
</dbReference>
<dbReference type="Gene3D" id="1.10.3720.10">
    <property type="entry name" value="MetI-like"/>
    <property type="match status" value="1"/>
</dbReference>
<evidence type="ECO:0000256" key="4">
    <source>
        <dbReference type="ARBA" id="ARBA00022692"/>
    </source>
</evidence>
<keyword evidence="6 7" id="KW-0472">Membrane</keyword>
<evidence type="ECO:0000313" key="10">
    <source>
        <dbReference type="Proteomes" id="UP000735541"/>
    </source>
</evidence>
<proteinExistence type="inferred from homology"/>
<feature type="transmembrane region" description="Helical" evidence="7">
    <location>
        <begin position="308"/>
        <end position="332"/>
    </location>
</feature>
<dbReference type="InterPro" id="IPR045621">
    <property type="entry name" value="BPD_transp_1_N"/>
</dbReference>
<dbReference type="RefSeq" id="WP_228873583.1">
    <property type="nucleotide sequence ID" value="NZ_JAHUVW010000003.1"/>
</dbReference>
<dbReference type="PROSITE" id="PS50928">
    <property type="entry name" value="ABC_TM1"/>
    <property type="match status" value="1"/>
</dbReference>
<keyword evidence="4 7" id="KW-0812">Transmembrane</keyword>
<feature type="domain" description="ABC transmembrane type-1" evidence="8">
    <location>
        <begin position="122"/>
        <end position="331"/>
    </location>
</feature>